<dbReference type="Pfam" id="PF07970">
    <property type="entry name" value="COPIIcoated_ERV"/>
    <property type="match status" value="1"/>
</dbReference>
<organism evidence="2 3">
    <name type="scientific">Drosophila gunungcola</name>
    <name type="common">fruit fly</name>
    <dbReference type="NCBI Taxonomy" id="103775"/>
    <lineage>
        <taxon>Eukaryota</taxon>
        <taxon>Metazoa</taxon>
        <taxon>Ecdysozoa</taxon>
        <taxon>Arthropoda</taxon>
        <taxon>Hexapoda</taxon>
        <taxon>Insecta</taxon>
        <taxon>Pterygota</taxon>
        <taxon>Neoptera</taxon>
        <taxon>Endopterygota</taxon>
        <taxon>Diptera</taxon>
        <taxon>Brachycera</taxon>
        <taxon>Muscomorpha</taxon>
        <taxon>Ephydroidea</taxon>
        <taxon>Drosophilidae</taxon>
        <taxon>Drosophila</taxon>
        <taxon>Sophophora</taxon>
    </lineage>
</organism>
<reference evidence="2" key="1">
    <citation type="journal article" date="2023" name="Genome Biol. Evol.">
        <title>Long-read-based Genome Assembly of Drosophila gunungcola Reveals Fewer Chemosensory Genes in Flower-breeding Species.</title>
        <authorList>
            <person name="Negi A."/>
            <person name="Liao B.Y."/>
            <person name="Yeh S.D."/>
        </authorList>
    </citation>
    <scope>NUCLEOTIDE SEQUENCE</scope>
    <source>
        <strain evidence="2">Sukarami</strain>
    </source>
</reference>
<dbReference type="EMBL" id="JAMKOV010000010">
    <property type="protein sequence ID" value="KAI8037873.1"/>
    <property type="molecule type" value="Genomic_DNA"/>
</dbReference>
<proteinExistence type="predicted"/>
<dbReference type="AlphaFoldDB" id="A0A9P9YJG9"/>
<feature type="domain" description="Endoplasmic reticulum vesicle transporter C-terminal" evidence="1">
    <location>
        <begin position="1"/>
        <end position="56"/>
    </location>
</feature>
<keyword evidence="3" id="KW-1185">Reference proteome</keyword>
<comment type="caution">
    <text evidence="2">The sequence shown here is derived from an EMBL/GenBank/DDBJ whole genome shotgun (WGS) entry which is preliminary data.</text>
</comment>
<sequence length="61" mass="6913">MAGSFHFAPGKSFSIRQFHIHDFQFSNVKLSHTINHLSFGEKIEFAKTHPLDGLRVDVTGE</sequence>
<evidence type="ECO:0000259" key="1">
    <source>
        <dbReference type="Pfam" id="PF07970"/>
    </source>
</evidence>
<dbReference type="Proteomes" id="UP001059596">
    <property type="component" value="Unassembled WGS sequence"/>
</dbReference>
<name>A0A9P9YJG9_9MUSC</name>
<protein>
    <recommendedName>
        <fullName evidence="1">Endoplasmic reticulum vesicle transporter C-terminal domain-containing protein</fullName>
    </recommendedName>
</protein>
<accession>A0A9P9YJG9</accession>
<evidence type="ECO:0000313" key="3">
    <source>
        <dbReference type="Proteomes" id="UP001059596"/>
    </source>
</evidence>
<evidence type="ECO:0000313" key="2">
    <source>
        <dbReference type="EMBL" id="KAI8037873.1"/>
    </source>
</evidence>
<gene>
    <name evidence="2" type="ORF">M5D96_009374</name>
</gene>
<dbReference type="InterPro" id="IPR012936">
    <property type="entry name" value="Erv_C"/>
</dbReference>